<dbReference type="AlphaFoldDB" id="A0A7K1Y5E0"/>
<feature type="transmembrane region" description="Helical" evidence="5">
    <location>
        <begin position="50"/>
        <end position="68"/>
    </location>
</feature>
<comment type="subcellular location">
    <subcellularLocation>
        <location evidence="1">Membrane</location>
        <topology evidence="1">Multi-pass membrane protein</topology>
    </subcellularLocation>
</comment>
<dbReference type="RefSeq" id="WP_160842970.1">
    <property type="nucleotide sequence ID" value="NZ_WVHT01000001.1"/>
</dbReference>
<accession>A0A7K1Y5E0</accession>
<dbReference type="Pfam" id="PF05154">
    <property type="entry name" value="TM2"/>
    <property type="match status" value="1"/>
</dbReference>
<evidence type="ECO:0000256" key="3">
    <source>
        <dbReference type="ARBA" id="ARBA00022989"/>
    </source>
</evidence>
<evidence type="ECO:0000313" key="7">
    <source>
        <dbReference type="EMBL" id="MXV49804.1"/>
    </source>
</evidence>
<keyword evidence="8" id="KW-1185">Reference proteome</keyword>
<keyword evidence="4 5" id="KW-0472">Membrane</keyword>
<evidence type="ECO:0000256" key="1">
    <source>
        <dbReference type="ARBA" id="ARBA00004141"/>
    </source>
</evidence>
<proteinExistence type="predicted"/>
<organism evidence="7 8">
    <name type="scientific">Hufsiella arboris</name>
    <dbReference type="NCBI Taxonomy" id="2695275"/>
    <lineage>
        <taxon>Bacteria</taxon>
        <taxon>Pseudomonadati</taxon>
        <taxon>Bacteroidota</taxon>
        <taxon>Sphingobacteriia</taxon>
        <taxon>Sphingobacteriales</taxon>
        <taxon>Sphingobacteriaceae</taxon>
        <taxon>Hufsiella</taxon>
    </lineage>
</organism>
<evidence type="ECO:0000259" key="6">
    <source>
        <dbReference type="Pfam" id="PF05154"/>
    </source>
</evidence>
<keyword evidence="3 5" id="KW-1133">Transmembrane helix</keyword>
<keyword evidence="2 5" id="KW-0812">Transmembrane</keyword>
<gene>
    <name evidence="7" type="ORF">GS399_02395</name>
</gene>
<protein>
    <submittedName>
        <fullName evidence="7">NINE protein</fullName>
    </submittedName>
</protein>
<dbReference type="Proteomes" id="UP000466586">
    <property type="component" value="Unassembled WGS sequence"/>
</dbReference>
<evidence type="ECO:0000256" key="2">
    <source>
        <dbReference type="ARBA" id="ARBA00022692"/>
    </source>
</evidence>
<reference evidence="7 8" key="1">
    <citation type="submission" date="2019-11" db="EMBL/GenBank/DDBJ databases">
        <title>Pedobacter sp. HMF7647 Genome sequencing and assembly.</title>
        <authorList>
            <person name="Kang H."/>
            <person name="Kim H."/>
            <person name="Joh K."/>
        </authorList>
    </citation>
    <scope>NUCLEOTIDE SEQUENCE [LARGE SCALE GENOMIC DNA]</scope>
    <source>
        <strain evidence="7 8">HMF7647</strain>
    </source>
</reference>
<dbReference type="InterPro" id="IPR007829">
    <property type="entry name" value="TM2"/>
</dbReference>
<sequence>MMYQELLSNLRGISPEEFAMLQHVMEGMSEQQASRFILFYSGKRKTPQDLLLFTLLGFLGINGIQRFVTGQIGMGILYLVTGGLCLIGTIVDLINYRSMANDYNYGQAVECSKMARAMVS</sequence>
<evidence type="ECO:0000256" key="4">
    <source>
        <dbReference type="ARBA" id="ARBA00023136"/>
    </source>
</evidence>
<name>A0A7K1Y5E0_9SPHI</name>
<feature type="domain" description="TM2" evidence="6">
    <location>
        <begin position="53"/>
        <end position="94"/>
    </location>
</feature>
<evidence type="ECO:0000313" key="8">
    <source>
        <dbReference type="Proteomes" id="UP000466586"/>
    </source>
</evidence>
<feature type="transmembrane region" description="Helical" evidence="5">
    <location>
        <begin position="74"/>
        <end position="94"/>
    </location>
</feature>
<comment type="caution">
    <text evidence="7">The sequence shown here is derived from an EMBL/GenBank/DDBJ whole genome shotgun (WGS) entry which is preliminary data.</text>
</comment>
<evidence type="ECO:0000256" key="5">
    <source>
        <dbReference type="SAM" id="Phobius"/>
    </source>
</evidence>
<dbReference type="GO" id="GO:0016020">
    <property type="term" value="C:membrane"/>
    <property type="evidence" value="ECO:0007669"/>
    <property type="project" value="UniProtKB-SubCell"/>
</dbReference>
<dbReference type="EMBL" id="WVHT01000001">
    <property type="protein sequence ID" value="MXV49804.1"/>
    <property type="molecule type" value="Genomic_DNA"/>
</dbReference>